<feature type="repeat" description="TPR" evidence="6">
    <location>
        <begin position="240"/>
        <end position="273"/>
    </location>
</feature>
<dbReference type="Pfam" id="PF07719">
    <property type="entry name" value="TPR_2"/>
    <property type="match status" value="1"/>
</dbReference>
<evidence type="ECO:0000256" key="6">
    <source>
        <dbReference type="PROSITE-ProRule" id="PRU00339"/>
    </source>
</evidence>
<evidence type="ECO:0000313" key="7">
    <source>
        <dbReference type="EMBL" id="AOM77570.1"/>
    </source>
</evidence>
<dbReference type="InterPro" id="IPR051939">
    <property type="entry name" value="Glycosyltr_41/O-GlcNAc_trsf"/>
</dbReference>
<evidence type="ECO:0000256" key="1">
    <source>
        <dbReference type="ARBA" id="ARBA00004922"/>
    </source>
</evidence>
<keyword evidence="5 6" id="KW-0802">TPR repeat</keyword>
<keyword evidence="4" id="KW-0677">Repeat</keyword>
<evidence type="ECO:0000256" key="4">
    <source>
        <dbReference type="ARBA" id="ARBA00022737"/>
    </source>
</evidence>
<dbReference type="RefSeq" id="WP_069379260.1">
    <property type="nucleotide sequence ID" value="NZ_CP017141.1"/>
</dbReference>
<dbReference type="SMART" id="SM00028">
    <property type="entry name" value="TPR"/>
    <property type="match status" value="2"/>
</dbReference>
<keyword evidence="3" id="KW-0808">Transferase</keyword>
<organism evidence="7 8">
    <name type="scientific">Pedobacter steynii</name>
    <dbReference type="NCBI Taxonomy" id="430522"/>
    <lineage>
        <taxon>Bacteria</taxon>
        <taxon>Pseudomonadati</taxon>
        <taxon>Bacteroidota</taxon>
        <taxon>Sphingobacteriia</taxon>
        <taxon>Sphingobacteriales</taxon>
        <taxon>Sphingobacteriaceae</taxon>
        <taxon>Pedobacter</taxon>
    </lineage>
</organism>
<dbReference type="PANTHER" id="PTHR44835">
    <property type="entry name" value="UDP-N-ACETYLGLUCOSAMINE--PEPTIDE N-ACETYLGLUCOSAMINYLTRANSFERASE SPINDLY-RELATED"/>
    <property type="match status" value="1"/>
</dbReference>
<name>A0A1D7QFX4_9SPHI</name>
<dbReference type="SUPFAM" id="SSF48452">
    <property type="entry name" value="TPR-like"/>
    <property type="match status" value="1"/>
</dbReference>
<dbReference type="Proteomes" id="UP000094313">
    <property type="component" value="Chromosome"/>
</dbReference>
<keyword evidence="8" id="KW-1185">Reference proteome</keyword>
<evidence type="ECO:0000256" key="5">
    <source>
        <dbReference type="ARBA" id="ARBA00022803"/>
    </source>
</evidence>
<gene>
    <name evidence="7" type="ORF">BFS30_10565</name>
</gene>
<dbReference type="PROSITE" id="PS50005">
    <property type="entry name" value="TPR"/>
    <property type="match status" value="1"/>
</dbReference>
<dbReference type="KEGG" id="psty:BFS30_10565"/>
<evidence type="ECO:0000313" key="8">
    <source>
        <dbReference type="Proteomes" id="UP000094313"/>
    </source>
</evidence>
<proteinExistence type="predicted"/>
<dbReference type="Gene3D" id="1.25.40.10">
    <property type="entry name" value="Tetratricopeptide repeat domain"/>
    <property type="match status" value="1"/>
</dbReference>
<protein>
    <submittedName>
        <fullName evidence="7">Uncharacterized protein</fullName>
    </submittedName>
</protein>
<reference evidence="7 8" key="1">
    <citation type="submission" date="2016-08" db="EMBL/GenBank/DDBJ databases">
        <authorList>
            <person name="Seilhamer J.J."/>
        </authorList>
    </citation>
    <scope>NUCLEOTIDE SEQUENCE [LARGE SCALE GENOMIC DNA]</scope>
    <source>
        <strain evidence="7 8">DX4</strain>
    </source>
</reference>
<dbReference type="OrthoDB" id="1490552at2"/>
<dbReference type="InterPro" id="IPR013105">
    <property type="entry name" value="TPR_2"/>
</dbReference>
<comment type="pathway">
    <text evidence="1">Protein modification; protein glycosylation.</text>
</comment>
<accession>A0A1D7QFX4</accession>
<evidence type="ECO:0000256" key="2">
    <source>
        <dbReference type="ARBA" id="ARBA00022676"/>
    </source>
</evidence>
<dbReference type="PANTHER" id="PTHR44835:SF1">
    <property type="entry name" value="PROTEIN O-GLCNAC TRANSFERASE"/>
    <property type="match status" value="1"/>
</dbReference>
<dbReference type="InterPro" id="IPR019734">
    <property type="entry name" value="TPR_rpt"/>
</dbReference>
<dbReference type="AlphaFoldDB" id="A0A1D7QFX4"/>
<dbReference type="EMBL" id="CP017141">
    <property type="protein sequence ID" value="AOM77570.1"/>
    <property type="molecule type" value="Genomic_DNA"/>
</dbReference>
<dbReference type="GO" id="GO:0016757">
    <property type="term" value="F:glycosyltransferase activity"/>
    <property type="evidence" value="ECO:0007669"/>
    <property type="project" value="UniProtKB-KW"/>
</dbReference>
<evidence type="ECO:0000256" key="3">
    <source>
        <dbReference type="ARBA" id="ARBA00022679"/>
    </source>
</evidence>
<keyword evidence="2" id="KW-0328">Glycosyltransferase</keyword>
<dbReference type="InterPro" id="IPR011990">
    <property type="entry name" value="TPR-like_helical_dom_sf"/>
</dbReference>
<sequence>MINSIRSKQAILIGAVVLLVAFLFTRDIKGLVKPKEQTSGAPAGGQMAAQAPATAEINLQEVSTAAKNMIKAPLAAEITTLETAYQSASEDDKAKEAKLLAKKWDDLEQSVPSALYLEIVANKEQTLNNWLAAGDTFMKAFDNTRDSLLQPALLQKANASYSSAIKIDSNSNEAKTGLGITIVNGMGAPMSGIAMLMDVVKKDPKNLKANMSLGTFAMKSGQFDKAIIRFKSIIAMKPSPDAYFYLGTSYENLGKNAEAIDAYEKSKKLAANATLSKFIDDRVIALKNKN</sequence>